<keyword evidence="2" id="KW-1185">Reference proteome</keyword>
<proteinExistence type="predicted"/>
<name>A0AAF0PQ95_SOLVR</name>
<sequence>MDILIDRFHQYGLWCTGGSASPLALSIEKILLGAPLPNGPFGVPIVYIARTTLTLFKKELKQLFTPPFARSTIWKRKDSKLSGDDSFEAALYTAINSDIEAALQVTSIFSALQFTSFSSQKA</sequence>
<dbReference type="AlphaFoldDB" id="A0AAF0PQ95"/>
<reference evidence="1" key="1">
    <citation type="submission" date="2023-08" db="EMBL/GenBank/DDBJ databases">
        <title>A de novo genome assembly of Solanum verrucosum Schlechtendal, a Mexican diploid species geographically isolated from the other diploid A-genome species in potato relatives.</title>
        <authorList>
            <person name="Hosaka K."/>
        </authorList>
    </citation>
    <scope>NUCLEOTIDE SEQUENCE</scope>
    <source>
        <tissue evidence="1">Young leaves</tissue>
    </source>
</reference>
<dbReference type="Proteomes" id="UP001234989">
    <property type="component" value="Chromosome 1"/>
</dbReference>
<dbReference type="EMBL" id="CP133612">
    <property type="protein sequence ID" value="WMV08657.1"/>
    <property type="molecule type" value="Genomic_DNA"/>
</dbReference>
<protein>
    <submittedName>
        <fullName evidence="1">Uncharacterized protein</fullName>
    </submittedName>
</protein>
<accession>A0AAF0PQ95</accession>
<gene>
    <name evidence="1" type="ORF">MTR67_002042</name>
</gene>
<organism evidence="1 2">
    <name type="scientific">Solanum verrucosum</name>
    <dbReference type="NCBI Taxonomy" id="315347"/>
    <lineage>
        <taxon>Eukaryota</taxon>
        <taxon>Viridiplantae</taxon>
        <taxon>Streptophyta</taxon>
        <taxon>Embryophyta</taxon>
        <taxon>Tracheophyta</taxon>
        <taxon>Spermatophyta</taxon>
        <taxon>Magnoliopsida</taxon>
        <taxon>eudicotyledons</taxon>
        <taxon>Gunneridae</taxon>
        <taxon>Pentapetalae</taxon>
        <taxon>asterids</taxon>
        <taxon>lamiids</taxon>
        <taxon>Solanales</taxon>
        <taxon>Solanaceae</taxon>
        <taxon>Solanoideae</taxon>
        <taxon>Solaneae</taxon>
        <taxon>Solanum</taxon>
    </lineage>
</organism>
<evidence type="ECO:0000313" key="2">
    <source>
        <dbReference type="Proteomes" id="UP001234989"/>
    </source>
</evidence>
<evidence type="ECO:0000313" key="1">
    <source>
        <dbReference type="EMBL" id="WMV08657.1"/>
    </source>
</evidence>